<proteinExistence type="predicted"/>
<keyword evidence="1" id="KW-0479">Metal-binding</keyword>
<dbReference type="GO" id="GO:0006355">
    <property type="term" value="P:regulation of DNA-templated transcription"/>
    <property type="evidence" value="ECO:0007669"/>
    <property type="project" value="TreeGrafter"/>
</dbReference>
<feature type="compositionally biased region" description="Low complexity" evidence="5">
    <location>
        <begin position="1102"/>
        <end position="1111"/>
    </location>
</feature>
<feature type="compositionally biased region" description="Pro residues" evidence="5">
    <location>
        <begin position="1089"/>
        <end position="1101"/>
    </location>
</feature>
<sequence>MTSVGYTSTSGVMSTSVNRGGFRPQSISNIQPSNVAKHRLPMQLNRQSQHVNRTIVTQPHTNITVRNLASIARPLVHSLPPSVKQQPQVKSVQNFHYQPQHQQHQYHQQHQKNKQQPSQQQYQQKKQTVPSVIPTVAGRVAASPAKDSNLDDDLLEGVVEKRPKYHKNIPLNYQYVLQDHNYGAPPPTSPPPTPVQKPLVNGIISQNGITRNQPHTLQQQSNYLQHFNSNRTAVPNVFGIGTRGPPPGDESDVDSSEGEREVDPQGEETETAPEGEGDDEDSVTRCVCEFQHDDGYMISCDKCLVWQHVDCMGIDRTNIPDEYLCERCQPRRIDKQRAIALQVRKRQDLLDTDTSSDSSTSSEGNVPNNIPVRKPRGGIASRSRSEANSRKNSSSGNNNNISVKQRRESAKEVQLPVQNTPRQNNRQTFRKKQAEKKPPVRRKSTPSLTLTPPEKIINEKKAVSPVLSPDSTSSVTQLRQWIDSYEEAVTNHYSPELRARIASIKLNGFHSDLKLPVNLTATPKCRVSLLPTGIKILVSSVSIPTNQPLLELRGKYILCGSSPSNRPTLPKQAAPPPGPHIFHYQIPKDGTDMCVDARTYGNDARFVRRSCKPNVEIRHCLEKGTLHLYLVTTKPIEKNTEITLPFETPGIVPCACGESICPASAVQPPPEEPKTHNGALPHLANSSNSVSTTSNNNINSVNNDNDQPMDKRRRGRRRTVSETTNSVKNTPKPMPKPARKISPVPKTAVSKPATRKISPVPKPMPKPPTPPLPPEPEKAPSPKKSPSPSPSPSPPPPTPPPPPPAPITTRSSSTANARKILTPAIKKEMPVQSPKVSKREASDKKKKMTREERKMEAIMKAFERMEKDQARKQEVQARQAHRKDSTELDIKVVQSEPTELKKNNIEKEEVSSVNNKNTSRKRKFSTSRRKGRGKTQNSYQANLRPRRVLRNSTVALQRSQSPESEKTSSDEEENVAPAVVHSTPPRVQRTPSPPTTPLSQGMTTAAGLLMEFSNQSKYSRIEKSPLYDSPVHNQLNNSGHSTSSGDTPPTPMSKTCMLVAAAVGPLAPGFKFPKTKKGMLTSWFKSPESSPPAPMCSPPAPADDSSSRPGPGFAKKRWL</sequence>
<keyword evidence="2" id="KW-0863">Zinc-finger</keyword>
<evidence type="ECO:0000256" key="5">
    <source>
        <dbReference type="SAM" id="MobiDB-lite"/>
    </source>
</evidence>
<dbReference type="FunFam" id="3.30.40.10:FF:000150">
    <property type="entry name" value="Inactive histone-lysine N-methyltransferase 2E"/>
    <property type="match status" value="1"/>
</dbReference>
<dbReference type="Pfam" id="PF00856">
    <property type="entry name" value="SET"/>
    <property type="match status" value="1"/>
</dbReference>
<dbReference type="GO" id="GO:0008170">
    <property type="term" value="F:N-methyltransferase activity"/>
    <property type="evidence" value="ECO:0007669"/>
    <property type="project" value="UniProtKB-ARBA"/>
</dbReference>
<dbReference type="PROSITE" id="PS50280">
    <property type="entry name" value="SET"/>
    <property type="match status" value="1"/>
</dbReference>
<dbReference type="InterPro" id="IPR001214">
    <property type="entry name" value="SET_dom"/>
</dbReference>
<dbReference type="InterPro" id="IPR001965">
    <property type="entry name" value="Znf_PHD"/>
</dbReference>
<evidence type="ECO:0000256" key="3">
    <source>
        <dbReference type="ARBA" id="ARBA00022833"/>
    </source>
</evidence>
<evidence type="ECO:0000313" key="8">
    <source>
        <dbReference type="EMBL" id="JAS24633.1"/>
    </source>
</evidence>
<feature type="compositionally biased region" description="Low complexity" evidence="5">
    <location>
        <begin position="390"/>
        <end position="402"/>
    </location>
</feature>
<feature type="compositionally biased region" description="Pro residues" evidence="5">
    <location>
        <begin position="783"/>
        <end position="806"/>
    </location>
</feature>
<dbReference type="EMBL" id="GEDC01016392">
    <property type="protein sequence ID" value="JAS20906.1"/>
    <property type="molecule type" value="Transcribed_RNA"/>
</dbReference>
<feature type="region of interest" description="Disordered" evidence="5">
    <location>
        <begin position="180"/>
        <end position="199"/>
    </location>
</feature>
<dbReference type="SMART" id="SM00317">
    <property type="entry name" value="SET"/>
    <property type="match status" value="1"/>
</dbReference>
<dbReference type="CDD" id="cd10529">
    <property type="entry name" value="SET_SETD5-like"/>
    <property type="match status" value="1"/>
</dbReference>
<dbReference type="SUPFAM" id="SSF57903">
    <property type="entry name" value="FYVE/PHD zinc finger"/>
    <property type="match status" value="1"/>
</dbReference>
<feature type="domain" description="SET" evidence="6">
    <location>
        <begin position="525"/>
        <end position="647"/>
    </location>
</feature>
<feature type="compositionally biased region" description="Basic and acidic residues" evidence="5">
    <location>
        <begin position="837"/>
        <end position="875"/>
    </location>
</feature>
<name>A0A1B6DG09_9HEMI</name>
<dbReference type="AlphaFoldDB" id="A0A1B6DG09"/>
<evidence type="ECO:0000256" key="2">
    <source>
        <dbReference type="ARBA" id="ARBA00022771"/>
    </source>
</evidence>
<accession>A0A1B6DG09</accession>
<feature type="compositionally biased region" description="Low complexity" evidence="5">
    <location>
        <begin position="685"/>
        <end position="706"/>
    </location>
</feature>
<feature type="compositionally biased region" description="Polar residues" evidence="5">
    <location>
        <begin position="416"/>
        <end position="427"/>
    </location>
</feature>
<gene>
    <name evidence="8" type="ORF">g.38701</name>
    <name evidence="7" type="ORF">g.38703</name>
</gene>
<feature type="compositionally biased region" description="Acidic residues" evidence="5">
    <location>
        <begin position="264"/>
        <end position="281"/>
    </location>
</feature>
<feature type="region of interest" description="Disordered" evidence="5">
    <location>
        <begin position="80"/>
        <end position="129"/>
    </location>
</feature>
<feature type="compositionally biased region" description="Low complexity" evidence="5">
    <location>
        <begin position="352"/>
        <end position="362"/>
    </location>
</feature>
<feature type="compositionally biased region" description="Pro residues" evidence="5">
    <location>
        <begin position="184"/>
        <end position="195"/>
    </location>
</feature>
<feature type="compositionally biased region" description="Low complexity" evidence="5">
    <location>
        <begin position="80"/>
        <end position="106"/>
    </location>
</feature>
<feature type="compositionally biased region" description="Basic residues" evidence="5">
    <location>
        <begin position="918"/>
        <end position="933"/>
    </location>
</feature>
<dbReference type="Gene3D" id="3.30.40.10">
    <property type="entry name" value="Zinc/RING finger domain, C3HC4 (zinc finger)"/>
    <property type="match status" value="1"/>
</dbReference>
<dbReference type="PROSITE" id="PS01359">
    <property type="entry name" value="ZF_PHD_1"/>
    <property type="match status" value="1"/>
</dbReference>
<evidence type="ECO:0000259" key="6">
    <source>
        <dbReference type="PROSITE" id="PS50280"/>
    </source>
</evidence>
<feature type="compositionally biased region" description="Polar residues" evidence="5">
    <location>
        <begin position="1031"/>
        <end position="1047"/>
    </location>
</feature>
<reference evidence="8" key="1">
    <citation type="submission" date="2015-12" db="EMBL/GenBank/DDBJ databases">
        <title>De novo transcriptome assembly of four potential Pierce s Disease insect vectors from Arizona vineyards.</title>
        <authorList>
            <person name="Tassone E.E."/>
        </authorList>
    </citation>
    <scope>NUCLEOTIDE SEQUENCE</scope>
</reference>
<feature type="region of interest" description="Disordered" evidence="5">
    <location>
        <begin position="234"/>
        <end position="282"/>
    </location>
</feature>
<dbReference type="InterPro" id="IPR019786">
    <property type="entry name" value="Zinc_finger_PHD-type_CS"/>
</dbReference>
<feature type="region of interest" description="Disordered" evidence="5">
    <location>
        <begin position="1081"/>
        <end position="1119"/>
    </location>
</feature>
<feature type="region of interest" description="Disordered" evidence="5">
    <location>
        <begin position="665"/>
        <end position="1053"/>
    </location>
</feature>
<protein>
    <recommendedName>
        <fullName evidence="6">SET domain-containing protein</fullName>
    </recommendedName>
</protein>
<evidence type="ECO:0000313" key="7">
    <source>
        <dbReference type="EMBL" id="JAS20906.1"/>
    </source>
</evidence>
<dbReference type="Pfam" id="PF20826">
    <property type="entry name" value="PHD_5"/>
    <property type="match status" value="1"/>
</dbReference>
<feature type="compositionally biased region" description="Basic residues" evidence="5">
    <location>
        <begin position="428"/>
        <end position="444"/>
    </location>
</feature>
<dbReference type="SMART" id="SM00249">
    <property type="entry name" value="PHD"/>
    <property type="match status" value="1"/>
</dbReference>
<feature type="compositionally biased region" description="Polar residues" evidence="5">
    <location>
        <begin position="1"/>
        <end position="18"/>
    </location>
</feature>
<feature type="compositionally biased region" description="Pro residues" evidence="5">
    <location>
        <begin position="760"/>
        <end position="774"/>
    </location>
</feature>
<feature type="compositionally biased region" description="Polar residues" evidence="5">
    <location>
        <begin position="25"/>
        <end position="34"/>
    </location>
</feature>
<dbReference type="GO" id="GO:0008757">
    <property type="term" value="F:S-adenosylmethionine-dependent methyltransferase activity"/>
    <property type="evidence" value="ECO:0007669"/>
    <property type="project" value="UniProtKB-ARBA"/>
</dbReference>
<dbReference type="GO" id="GO:0034967">
    <property type="term" value="C:Set3 complex"/>
    <property type="evidence" value="ECO:0007669"/>
    <property type="project" value="TreeGrafter"/>
</dbReference>
<feature type="compositionally biased region" description="Low complexity" evidence="5">
    <location>
        <begin position="114"/>
        <end position="127"/>
    </location>
</feature>
<dbReference type="EMBL" id="GEDC01012665">
    <property type="protein sequence ID" value="JAS24633.1"/>
    <property type="molecule type" value="Transcribed_RNA"/>
</dbReference>
<dbReference type="CDD" id="cd15550">
    <property type="entry name" value="PHD_MLL5"/>
    <property type="match status" value="1"/>
</dbReference>
<feature type="region of interest" description="Disordered" evidence="5">
    <location>
        <begin position="1"/>
        <end position="34"/>
    </location>
</feature>
<dbReference type="InterPro" id="IPR011011">
    <property type="entry name" value="Znf_FYVE_PHD"/>
</dbReference>
<dbReference type="GO" id="GO:0008270">
    <property type="term" value="F:zinc ion binding"/>
    <property type="evidence" value="ECO:0007669"/>
    <property type="project" value="UniProtKB-KW"/>
</dbReference>
<dbReference type="Gene3D" id="2.170.270.10">
    <property type="entry name" value="SET domain"/>
    <property type="match status" value="1"/>
</dbReference>
<feature type="compositionally biased region" description="Basic and acidic residues" evidence="5">
    <location>
        <begin position="898"/>
        <end position="910"/>
    </location>
</feature>
<organism evidence="8">
    <name type="scientific">Clastoptera arizonana</name>
    <name type="common">Arizona spittle bug</name>
    <dbReference type="NCBI Taxonomy" id="38151"/>
    <lineage>
        <taxon>Eukaryota</taxon>
        <taxon>Metazoa</taxon>
        <taxon>Ecdysozoa</taxon>
        <taxon>Arthropoda</taxon>
        <taxon>Hexapoda</taxon>
        <taxon>Insecta</taxon>
        <taxon>Pterygota</taxon>
        <taxon>Neoptera</taxon>
        <taxon>Paraneoptera</taxon>
        <taxon>Hemiptera</taxon>
        <taxon>Auchenorrhyncha</taxon>
        <taxon>Cercopoidea</taxon>
        <taxon>Clastopteridae</taxon>
        <taxon>Clastoptera</taxon>
    </lineage>
</organism>
<dbReference type="InterPro" id="IPR013083">
    <property type="entry name" value="Znf_RING/FYVE/PHD"/>
</dbReference>
<dbReference type="GO" id="GO:0008276">
    <property type="term" value="F:protein methyltransferase activity"/>
    <property type="evidence" value="ECO:0007669"/>
    <property type="project" value="UniProtKB-ARBA"/>
</dbReference>
<evidence type="ECO:0000256" key="4">
    <source>
        <dbReference type="ARBA" id="ARBA00022853"/>
    </source>
</evidence>
<dbReference type="InterPro" id="IPR046341">
    <property type="entry name" value="SET_dom_sf"/>
</dbReference>
<feature type="region of interest" description="Disordered" evidence="5">
    <location>
        <begin position="348"/>
        <end position="454"/>
    </location>
</feature>
<dbReference type="PANTHER" id="PTHR46462">
    <property type="entry name" value="UPSET, ISOFORM A"/>
    <property type="match status" value="1"/>
</dbReference>
<keyword evidence="3" id="KW-0862">Zinc</keyword>
<evidence type="ECO:0000256" key="1">
    <source>
        <dbReference type="ARBA" id="ARBA00022723"/>
    </source>
</evidence>
<dbReference type="GO" id="GO:0070210">
    <property type="term" value="C:Rpd3L-Expanded complex"/>
    <property type="evidence" value="ECO:0007669"/>
    <property type="project" value="TreeGrafter"/>
</dbReference>
<feature type="compositionally biased region" description="Polar residues" evidence="5">
    <location>
        <begin position="950"/>
        <end position="962"/>
    </location>
</feature>
<feature type="non-terminal residue" evidence="8">
    <location>
        <position position="1119"/>
    </location>
</feature>
<dbReference type="SUPFAM" id="SSF82199">
    <property type="entry name" value="SET domain"/>
    <property type="match status" value="1"/>
</dbReference>
<keyword evidence="4" id="KW-0156">Chromatin regulator</keyword>
<dbReference type="GO" id="GO:0006325">
    <property type="term" value="P:chromatin organization"/>
    <property type="evidence" value="ECO:0007669"/>
    <property type="project" value="UniProtKB-KW"/>
</dbReference>
<dbReference type="PANTHER" id="PTHR46462:SF3">
    <property type="entry name" value="UPSET, ISOFORM A"/>
    <property type="match status" value="1"/>
</dbReference>